<evidence type="ECO:0000313" key="1">
    <source>
        <dbReference type="EMBL" id="GAA1228416.1"/>
    </source>
</evidence>
<protein>
    <submittedName>
        <fullName evidence="1">Uncharacterized protein</fullName>
    </submittedName>
</protein>
<dbReference type="EMBL" id="BAAALN010000003">
    <property type="protein sequence ID" value="GAA1228416.1"/>
    <property type="molecule type" value="Genomic_DNA"/>
</dbReference>
<evidence type="ECO:0000313" key="2">
    <source>
        <dbReference type="Proteomes" id="UP001500653"/>
    </source>
</evidence>
<gene>
    <name evidence="1" type="ORF">GCM10009676_08490</name>
</gene>
<sequence length="105" mass="11136">MNESRIPHNRVTSRASKGTFGALVGTATPGASAWVAVEDGWEPHIFPSRRRVPPAPGRVHEGRIRRTQCNHSALGAVWGSTGSPGWVRDAPHVIVSSGDGHAKLG</sequence>
<dbReference type="Proteomes" id="UP001500653">
    <property type="component" value="Unassembled WGS sequence"/>
</dbReference>
<comment type="caution">
    <text evidence="1">The sequence shown here is derived from an EMBL/GenBank/DDBJ whole genome shotgun (WGS) entry which is preliminary data.</text>
</comment>
<reference evidence="1 2" key="1">
    <citation type="journal article" date="2019" name="Int. J. Syst. Evol. Microbiol.">
        <title>The Global Catalogue of Microorganisms (GCM) 10K type strain sequencing project: providing services to taxonomists for standard genome sequencing and annotation.</title>
        <authorList>
            <consortium name="The Broad Institute Genomics Platform"/>
            <consortium name="The Broad Institute Genome Sequencing Center for Infectious Disease"/>
            <person name="Wu L."/>
            <person name="Ma J."/>
        </authorList>
    </citation>
    <scope>NUCLEOTIDE SEQUENCE [LARGE SCALE GENOMIC DNA]</scope>
    <source>
        <strain evidence="1 2">JCM 13023</strain>
    </source>
</reference>
<accession>A0ABN1VZI3</accession>
<name>A0ABN1VZI3_9PSEU</name>
<keyword evidence="2" id="KW-1185">Reference proteome</keyword>
<organism evidence="1 2">
    <name type="scientific">Prauserella halophila</name>
    <dbReference type="NCBI Taxonomy" id="185641"/>
    <lineage>
        <taxon>Bacteria</taxon>
        <taxon>Bacillati</taxon>
        <taxon>Actinomycetota</taxon>
        <taxon>Actinomycetes</taxon>
        <taxon>Pseudonocardiales</taxon>
        <taxon>Pseudonocardiaceae</taxon>
        <taxon>Prauserella</taxon>
    </lineage>
</organism>
<proteinExistence type="predicted"/>